<proteinExistence type="predicted"/>
<evidence type="ECO:0000256" key="8">
    <source>
        <dbReference type="ARBA" id="ARBA00023136"/>
    </source>
</evidence>
<evidence type="ECO:0000256" key="2">
    <source>
        <dbReference type="ARBA" id="ARBA00022448"/>
    </source>
</evidence>
<name>A0A183AKI8_9TREM</name>
<keyword evidence="4" id="KW-0256">Endoplasmic reticulum</keyword>
<feature type="region of interest" description="Disordered" evidence="9">
    <location>
        <begin position="172"/>
        <end position="229"/>
    </location>
</feature>
<evidence type="ECO:0000256" key="4">
    <source>
        <dbReference type="ARBA" id="ARBA00022824"/>
    </source>
</evidence>
<dbReference type="AlphaFoldDB" id="A0A183AKI8"/>
<evidence type="ECO:0000259" key="11">
    <source>
        <dbReference type="PROSITE" id="PS51847"/>
    </source>
</evidence>
<feature type="domain" description="SMP-LTD" evidence="11">
    <location>
        <begin position="377"/>
        <end position="607"/>
    </location>
</feature>
<dbReference type="InterPro" id="IPR031468">
    <property type="entry name" value="SMP_LBD"/>
</dbReference>
<feature type="region of interest" description="Disordered" evidence="9">
    <location>
        <begin position="286"/>
        <end position="335"/>
    </location>
</feature>
<keyword evidence="5 10" id="KW-1133">Transmembrane helix</keyword>
<accession>A0A183AKI8</accession>
<evidence type="ECO:0000256" key="6">
    <source>
        <dbReference type="ARBA" id="ARBA00023055"/>
    </source>
</evidence>
<keyword evidence="2" id="KW-0813">Transport</keyword>
<feature type="transmembrane region" description="Helical" evidence="10">
    <location>
        <begin position="6"/>
        <end position="22"/>
    </location>
</feature>
<feature type="region of interest" description="Disordered" evidence="9">
    <location>
        <begin position="486"/>
        <end position="506"/>
    </location>
</feature>
<dbReference type="GO" id="GO:0006869">
    <property type="term" value="P:lipid transport"/>
    <property type="evidence" value="ECO:0007669"/>
    <property type="project" value="UniProtKB-KW"/>
</dbReference>
<comment type="subcellular location">
    <subcellularLocation>
        <location evidence="1">Endoplasmic reticulum membrane</location>
    </subcellularLocation>
</comment>
<keyword evidence="8 10" id="KW-0472">Membrane</keyword>
<dbReference type="PANTHER" id="PTHR13466:SF0">
    <property type="entry name" value="SMP-LTD DOMAIN-CONTAINING PROTEIN"/>
    <property type="match status" value="1"/>
</dbReference>
<sequence length="607" mass="66984">LLTTFLWGLVCGVAIVYVYLLIRSGIRGDADLTGSTKCPISGSPLSQFCCSLHNQITKGVGIKDIWWPIYAPALPSLNATTTTNNYDPETHHVSQTHSVFVTLDGTQLRLQRPRRNIARRSMWNEELPSITTMRFQQQRIFDLVHARVTLLPTGLVLKRLWSKKYPIAITIPKKSKNSPGSRPSLPSSTSVPNMTSSITQPASPEQTGSDTPSRSRSPTPANGSDVVDDFTMISRQDLPSETLYLFGRTCREKETWYARLRAASLGIPLLWTPQLAVQTYLAASAGTNSSTTAGGTVPTGDNRSDDESVPEKENASTVSSSDGGTSSIDRAGSQLPIPGSREPLYVTYVRYMAKYMPASWLLRGTQALRLNVNYVSCEPHVLWLNALLARVFWDFLREVYWLERVRDKIQAKLKKIHLPPFISDLIVVGIDLGTELPVIRRVGRPFLDAHGLWFELDVAYAGGFSVALETNVNLMRWNQKSRESTMLADDLSSTSPPPAAAVIPSDPNLNSFVRRSNRLGAFLSDEEDSADSTTDSDSAIEPLQPPGRGPPGLRRSSGSGRLLASSIGLVGLSNRSVEEDRAPSLERSCQQLSFLIHTDKFFDRTEY</sequence>
<keyword evidence="6" id="KW-0445">Lipid transport</keyword>
<feature type="compositionally biased region" description="Low complexity" evidence="9">
    <location>
        <begin position="211"/>
        <end position="220"/>
    </location>
</feature>
<feature type="compositionally biased region" description="Low complexity" evidence="9">
    <location>
        <begin position="286"/>
        <end position="296"/>
    </location>
</feature>
<keyword evidence="7" id="KW-0446">Lipid-binding</keyword>
<evidence type="ECO:0000313" key="12">
    <source>
        <dbReference type="WBParaSite" id="ECPE_0000748901-mRNA-1"/>
    </source>
</evidence>
<dbReference type="WBParaSite" id="ECPE_0000748901-mRNA-1">
    <property type="protein sequence ID" value="ECPE_0000748901-mRNA-1"/>
    <property type="gene ID" value="ECPE_0000748901"/>
</dbReference>
<evidence type="ECO:0000256" key="3">
    <source>
        <dbReference type="ARBA" id="ARBA00022692"/>
    </source>
</evidence>
<evidence type="ECO:0000256" key="5">
    <source>
        <dbReference type="ARBA" id="ARBA00022989"/>
    </source>
</evidence>
<dbReference type="GO" id="GO:0008289">
    <property type="term" value="F:lipid binding"/>
    <property type="evidence" value="ECO:0007669"/>
    <property type="project" value="UniProtKB-KW"/>
</dbReference>
<evidence type="ECO:0000256" key="9">
    <source>
        <dbReference type="SAM" id="MobiDB-lite"/>
    </source>
</evidence>
<keyword evidence="3 10" id="KW-0812">Transmembrane</keyword>
<dbReference type="PANTHER" id="PTHR13466">
    <property type="entry name" value="TEX2 PROTEIN-RELATED"/>
    <property type="match status" value="1"/>
</dbReference>
<reference evidence="12" key="1">
    <citation type="submission" date="2016-06" db="UniProtKB">
        <authorList>
            <consortium name="WormBaseParasite"/>
        </authorList>
    </citation>
    <scope>IDENTIFICATION</scope>
</reference>
<feature type="region of interest" description="Disordered" evidence="9">
    <location>
        <begin position="523"/>
        <end position="558"/>
    </location>
</feature>
<evidence type="ECO:0000256" key="7">
    <source>
        <dbReference type="ARBA" id="ARBA00023121"/>
    </source>
</evidence>
<feature type="compositionally biased region" description="Polar residues" evidence="9">
    <location>
        <begin position="177"/>
        <end position="210"/>
    </location>
</feature>
<feature type="compositionally biased region" description="Basic and acidic residues" evidence="9">
    <location>
        <begin position="302"/>
        <end position="314"/>
    </location>
</feature>
<evidence type="ECO:0000256" key="1">
    <source>
        <dbReference type="ARBA" id="ARBA00004586"/>
    </source>
</evidence>
<organism evidence="12">
    <name type="scientific">Echinostoma caproni</name>
    <dbReference type="NCBI Taxonomy" id="27848"/>
    <lineage>
        <taxon>Eukaryota</taxon>
        <taxon>Metazoa</taxon>
        <taxon>Spiralia</taxon>
        <taxon>Lophotrochozoa</taxon>
        <taxon>Platyhelminthes</taxon>
        <taxon>Trematoda</taxon>
        <taxon>Digenea</taxon>
        <taxon>Plagiorchiida</taxon>
        <taxon>Echinostomata</taxon>
        <taxon>Echinostomatoidea</taxon>
        <taxon>Echinostomatidae</taxon>
        <taxon>Echinostoma</taxon>
    </lineage>
</organism>
<dbReference type="GO" id="GO:0005789">
    <property type="term" value="C:endoplasmic reticulum membrane"/>
    <property type="evidence" value="ECO:0007669"/>
    <property type="project" value="UniProtKB-SubCell"/>
</dbReference>
<dbReference type="PROSITE" id="PS51847">
    <property type="entry name" value="SMP"/>
    <property type="match status" value="1"/>
</dbReference>
<evidence type="ECO:0000256" key="10">
    <source>
        <dbReference type="SAM" id="Phobius"/>
    </source>
</evidence>
<protein>
    <submittedName>
        <fullName evidence="12">SMP-LTD domain-containing protein</fullName>
    </submittedName>
</protein>
<dbReference type="CDD" id="cd21675">
    <property type="entry name" value="SMP_TEX2"/>
    <property type="match status" value="1"/>
</dbReference>
<feature type="compositionally biased region" description="Low complexity" evidence="9">
    <location>
        <begin position="316"/>
        <end position="327"/>
    </location>
</feature>